<evidence type="ECO:0000259" key="7">
    <source>
        <dbReference type="PROSITE" id="PS50106"/>
    </source>
</evidence>
<dbReference type="PANTHER" id="PTHR22939:SF129">
    <property type="entry name" value="SERINE PROTEASE HTRA2, MITOCHONDRIAL"/>
    <property type="match status" value="1"/>
</dbReference>
<keyword evidence="4" id="KW-0720">Serine protease</keyword>
<sequence>MKLHQITLTAILLVMIGMVLGMGYMMLRGYHSPFVPTQVEITEVMRSTAATEVTPQLDGFPAFSARDVAQQVIPTVVYIETSVSARSAMPDDDAHNFGEEFWERFVPRGRSNAVGSGVLISGDGFIITNNHVIAGGRDLRVTLHDKRQFPARVIGRDPSTDLAVIKIEGRDLPHIVLGDSDYVQVGDWVMAVGNPLRLRSTITAGIVSALSRDVQIINDRMRIESFIQTDAAINRGNSGGALVNTSGELIGINTAIATENGMNQGYGFAIPINMAFKIARDLMEFGQVQRAFLGVSIVSVDQRRARQLDMPSIKGVEISGLVSGGAADLSGLREGDVITRVNRRDVNEPNQLQAQIALFRPNETVEISVWRNGEEEIKMIQLAGLDNQAISEWTAPEPERIDLQIPFHDELPDILQPGPDGQGDAEEGQPSPDCEAEKNTEEDAEREPASATFDRGFSVTELHIEAHQQLGLQVMVTQVRRFSDARRAGLRSNDIILAINGLRVETVTQFEQMMEAAGGSKVDLMVMRGATILQLEIQ</sequence>
<dbReference type="SUPFAM" id="SSF50156">
    <property type="entry name" value="PDZ domain-like"/>
    <property type="match status" value="2"/>
</dbReference>
<dbReference type="Gene3D" id="2.30.42.10">
    <property type="match status" value="2"/>
</dbReference>
<evidence type="ECO:0000313" key="9">
    <source>
        <dbReference type="Proteomes" id="UP000254808"/>
    </source>
</evidence>
<dbReference type="Proteomes" id="UP000254808">
    <property type="component" value="Chromosome"/>
</dbReference>
<dbReference type="InterPro" id="IPR041489">
    <property type="entry name" value="PDZ_6"/>
</dbReference>
<dbReference type="SUPFAM" id="SSF50494">
    <property type="entry name" value="Trypsin-like serine proteases"/>
    <property type="match status" value="1"/>
</dbReference>
<keyword evidence="6" id="KW-0812">Transmembrane</keyword>
<keyword evidence="6" id="KW-0472">Membrane</keyword>
<comment type="similarity">
    <text evidence="1">Belongs to the peptidase S1C family.</text>
</comment>
<evidence type="ECO:0000256" key="5">
    <source>
        <dbReference type="SAM" id="MobiDB-lite"/>
    </source>
</evidence>
<evidence type="ECO:0000256" key="6">
    <source>
        <dbReference type="SAM" id="Phobius"/>
    </source>
</evidence>
<dbReference type="GO" id="GO:0006508">
    <property type="term" value="P:proteolysis"/>
    <property type="evidence" value="ECO:0007669"/>
    <property type="project" value="UniProtKB-KW"/>
</dbReference>
<reference evidence="8 9" key="1">
    <citation type="submission" date="2018-03" db="EMBL/GenBank/DDBJ databases">
        <title>Phenotypic and genomic properties of Cyclonatronum proteinivorum gen. nov., sp. nov., a haloalkaliphilic bacteroidete from soda lakes possessing Na+-translocating rhodopsin.</title>
        <authorList>
            <person name="Toshchakov S.V."/>
            <person name="Korzhenkov A."/>
            <person name="Samarov N.I."/>
            <person name="Kublanov I.V."/>
            <person name="Muntyan M.S."/>
            <person name="Sorokin D.Y."/>
        </authorList>
    </citation>
    <scope>NUCLEOTIDE SEQUENCE [LARGE SCALE GENOMIC DNA]</scope>
    <source>
        <strain evidence="8 9">Omega</strain>
    </source>
</reference>
<evidence type="ECO:0000256" key="3">
    <source>
        <dbReference type="ARBA" id="ARBA00022801"/>
    </source>
</evidence>
<protein>
    <submittedName>
        <fullName evidence="8">Do/DeqQ family serine protease</fullName>
    </submittedName>
</protein>
<dbReference type="FunFam" id="2.40.10.10:FF:000001">
    <property type="entry name" value="Periplasmic serine protease DegS"/>
    <property type="match status" value="1"/>
</dbReference>
<organism evidence="8 9">
    <name type="scientific">Cyclonatronum proteinivorum</name>
    <dbReference type="NCBI Taxonomy" id="1457365"/>
    <lineage>
        <taxon>Bacteria</taxon>
        <taxon>Pseudomonadati</taxon>
        <taxon>Balneolota</taxon>
        <taxon>Balneolia</taxon>
        <taxon>Balneolales</taxon>
        <taxon>Cyclonatronaceae</taxon>
        <taxon>Cyclonatronum</taxon>
    </lineage>
</organism>
<dbReference type="GO" id="GO:0012501">
    <property type="term" value="P:programmed cell death"/>
    <property type="evidence" value="ECO:0007669"/>
    <property type="project" value="TreeGrafter"/>
</dbReference>
<dbReference type="InterPro" id="IPR009003">
    <property type="entry name" value="Peptidase_S1_PA"/>
</dbReference>
<proteinExistence type="inferred from homology"/>
<evidence type="ECO:0000256" key="2">
    <source>
        <dbReference type="ARBA" id="ARBA00022670"/>
    </source>
</evidence>
<dbReference type="InterPro" id="IPR001478">
    <property type="entry name" value="PDZ"/>
</dbReference>
<dbReference type="Pfam" id="PF17820">
    <property type="entry name" value="PDZ_6"/>
    <property type="match status" value="1"/>
</dbReference>
<dbReference type="AlphaFoldDB" id="A0A345UKU9"/>
<dbReference type="PROSITE" id="PS50106">
    <property type="entry name" value="PDZ"/>
    <property type="match status" value="2"/>
</dbReference>
<feature type="transmembrane region" description="Helical" evidence="6">
    <location>
        <begin position="6"/>
        <end position="27"/>
    </location>
</feature>
<feature type="domain" description="PDZ" evidence="7">
    <location>
        <begin position="441"/>
        <end position="509"/>
    </location>
</feature>
<feature type="region of interest" description="Disordered" evidence="5">
    <location>
        <begin position="410"/>
        <end position="451"/>
    </location>
</feature>
<name>A0A345UKU9_9BACT</name>
<dbReference type="InterPro" id="IPR001940">
    <property type="entry name" value="Peptidase_S1C"/>
</dbReference>
<dbReference type="Pfam" id="PF00595">
    <property type="entry name" value="PDZ"/>
    <property type="match status" value="1"/>
</dbReference>
<dbReference type="EMBL" id="CP027806">
    <property type="protein sequence ID" value="AXJ01101.1"/>
    <property type="molecule type" value="Genomic_DNA"/>
</dbReference>
<evidence type="ECO:0000256" key="1">
    <source>
        <dbReference type="ARBA" id="ARBA00010541"/>
    </source>
</evidence>
<keyword evidence="6" id="KW-1133">Transmembrane helix</keyword>
<accession>A0A345UKU9</accession>
<dbReference type="InterPro" id="IPR036034">
    <property type="entry name" value="PDZ_sf"/>
</dbReference>
<dbReference type="PRINTS" id="PR00834">
    <property type="entry name" value="PROTEASES2C"/>
</dbReference>
<keyword evidence="3" id="KW-0378">Hydrolase</keyword>
<dbReference type="PANTHER" id="PTHR22939">
    <property type="entry name" value="SERINE PROTEASE FAMILY S1C HTRA-RELATED"/>
    <property type="match status" value="1"/>
</dbReference>
<gene>
    <name evidence="8" type="ORF">CYPRO_1851</name>
</gene>
<dbReference type="KEGG" id="cprv:CYPRO_1851"/>
<keyword evidence="9" id="KW-1185">Reference proteome</keyword>
<dbReference type="GO" id="GO:0004252">
    <property type="term" value="F:serine-type endopeptidase activity"/>
    <property type="evidence" value="ECO:0007669"/>
    <property type="project" value="InterPro"/>
</dbReference>
<dbReference type="Gene3D" id="2.40.10.120">
    <property type="match status" value="1"/>
</dbReference>
<evidence type="ECO:0000256" key="4">
    <source>
        <dbReference type="ARBA" id="ARBA00022825"/>
    </source>
</evidence>
<dbReference type="RefSeq" id="WP_114984332.1">
    <property type="nucleotide sequence ID" value="NZ_CP027806.1"/>
</dbReference>
<dbReference type="Pfam" id="PF13365">
    <property type="entry name" value="Trypsin_2"/>
    <property type="match status" value="1"/>
</dbReference>
<keyword evidence="2 8" id="KW-0645">Protease</keyword>
<dbReference type="OrthoDB" id="9758917at2"/>
<dbReference type="SMART" id="SM00228">
    <property type="entry name" value="PDZ"/>
    <property type="match status" value="2"/>
</dbReference>
<feature type="domain" description="PDZ" evidence="7">
    <location>
        <begin position="282"/>
        <end position="373"/>
    </location>
</feature>
<evidence type="ECO:0000313" key="8">
    <source>
        <dbReference type="EMBL" id="AXJ01101.1"/>
    </source>
</evidence>